<evidence type="ECO:0000259" key="1">
    <source>
        <dbReference type="Pfam" id="PF17919"/>
    </source>
</evidence>
<gene>
    <name evidence="2" type="ORF">PHMEG_00011836</name>
</gene>
<dbReference type="InterPro" id="IPR043502">
    <property type="entry name" value="DNA/RNA_pol_sf"/>
</dbReference>
<dbReference type="PANTHER" id="PTHR34072:SF58">
    <property type="entry name" value="DNA (CYTOSINE-5-)-METHYLTRANSFERASE"/>
    <property type="match status" value="1"/>
</dbReference>
<accession>A0A225WAB6</accession>
<keyword evidence="2" id="KW-0548">Nucleotidyltransferase</keyword>
<dbReference type="Proteomes" id="UP000198211">
    <property type="component" value="Unassembled WGS sequence"/>
</dbReference>
<comment type="caution">
    <text evidence="2">The sequence shown here is derived from an EMBL/GenBank/DDBJ whole genome shotgun (WGS) entry which is preliminary data.</text>
</comment>
<proteinExistence type="predicted"/>
<keyword evidence="3" id="KW-1185">Reference proteome</keyword>
<keyword evidence="2" id="KW-0695">RNA-directed DNA polymerase</keyword>
<dbReference type="SUPFAM" id="SSF56672">
    <property type="entry name" value="DNA/RNA polymerases"/>
    <property type="match status" value="1"/>
</dbReference>
<dbReference type="GO" id="GO:0003964">
    <property type="term" value="F:RNA-directed DNA polymerase activity"/>
    <property type="evidence" value="ECO:0007669"/>
    <property type="project" value="UniProtKB-KW"/>
</dbReference>
<keyword evidence="2" id="KW-0808">Transferase</keyword>
<dbReference type="AlphaFoldDB" id="A0A225WAB6"/>
<name>A0A225WAB6_9STRA</name>
<feature type="domain" description="Reverse transcriptase/retrotransposon-derived protein RNase H-like" evidence="1">
    <location>
        <begin position="68"/>
        <end position="105"/>
    </location>
</feature>
<reference evidence="3" key="1">
    <citation type="submission" date="2017-03" db="EMBL/GenBank/DDBJ databases">
        <title>Phytopthora megakarya and P. palmivora, two closely related causual agents of cacao black pod achieved similar genome size and gene model numbers by different mechanisms.</title>
        <authorList>
            <person name="Ali S."/>
            <person name="Shao J."/>
            <person name="Larry D.J."/>
            <person name="Kronmiller B."/>
            <person name="Shen D."/>
            <person name="Strem M.D."/>
            <person name="Melnick R.L."/>
            <person name="Guiltinan M.J."/>
            <person name="Tyler B.M."/>
            <person name="Meinhardt L.W."/>
            <person name="Bailey B.A."/>
        </authorList>
    </citation>
    <scope>NUCLEOTIDE SEQUENCE [LARGE SCALE GENOMIC DNA]</scope>
    <source>
        <strain evidence="3">zdho120</strain>
    </source>
</reference>
<dbReference type="Pfam" id="PF17919">
    <property type="entry name" value="RT_RNaseH_2"/>
    <property type="match status" value="1"/>
</dbReference>
<dbReference type="Gene3D" id="3.30.70.270">
    <property type="match status" value="1"/>
</dbReference>
<sequence>MIKNIDTCAWFREEGENYFRRSLFLHGFGSDEEYPRPTDATTAKRFAHLAGYYRKIVNGFGTNVDWEWGDGQEEAFRLVNKALITKPLLLYPDFSIPFRVATDASRPDWEPA</sequence>
<dbReference type="OrthoDB" id="427924at2759"/>
<protein>
    <submittedName>
        <fullName evidence="2">Mary1-like Reverse transcriptase</fullName>
    </submittedName>
</protein>
<evidence type="ECO:0000313" key="2">
    <source>
        <dbReference type="EMBL" id="OWZ14651.1"/>
    </source>
</evidence>
<evidence type="ECO:0000313" key="3">
    <source>
        <dbReference type="Proteomes" id="UP000198211"/>
    </source>
</evidence>
<organism evidence="2 3">
    <name type="scientific">Phytophthora megakarya</name>
    <dbReference type="NCBI Taxonomy" id="4795"/>
    <lineage>
        <taxon>Eukaryota</taxon>
        <taxon>Sar</taxon>
        <taxon>Stramenopiles</taxon>
        <taxon>Oomycota</taxon>
        <taxon>Peronosporomycetes</taxon>
        <taxon>Peronosporales</taxon>
        <taxon>Peronosporaceae</taxon>
        <taxon>Phytophthora</taxon>
    </lineage>
</organism>
<dbReference type="EMBL" id="NBNE01001290">
    <property type="protein sequence ID" value="OWZ14651.1"/>
    <property type="molecule type" value="Genomic_DNA"/>
</dbReference>
<dbReference type="PANTHER" id="PTHR34072">
    <property type="entry name" value="ENZYMATIC POLYPROTEIN-RELATED"/>
    <property type="match status" value="1"/>
</dbReference>
<dbReference type="InterPro" id="IPR043128">
    <property type="entry name" value="Rev_trsase/Diguanyl_cyclase"/>
</dbReference>
<dbReference type="InterPro" id="IPR041577">
    <property type="entry name" value="RT_RNaseH_2"/>
</dbReference>